<dbReference type="OrthoDB" id="2553298at2759"/>
<accession>A0A165QFS5</accession>
<sequence length="212" mass="23256">MAPKQRELTKHQVSARLAYNSTTPAFLQRLQAQVSRQTGRRVGDDDDYDEDEPQVEFESLDADRPAIPVRPRSPPPDRTRNDDRDGPSDEDEPDDERPQVVVLKEGKHLSAQQAENEKRIAQGLPPLPTSTVKDDTTQDAAPTNNERKRKQTAPSMSFASSSSKAGAAGKVSAAKRRAAELGEADEPSSATPKRAKKVKKNDKKLLSFGDDG</sequence>
<feature type="region of interest" description="Disordered" evidence="1">
    <location>
        <begin position="31"/>
        <end position="212"/>
    </location>
</feature>
<name>A0A165QFS5_EXIGL</name>
<keyword evidence="4" id="KW-1185">Reference proteome</keyword>
<feature type="compositionally biased region" description="Low complexity" evidence="1">
    <location>
        <begin position="153"/>
        <end position="172"/>
    </location>
</feature>
<gene>
    <name evidence="3" type="ORF">EXIGLDRAFT_758895</name>
</gene>
<feature type="compositionally biased region" description="Basic residues" evidence="1">
    <location>
        <begin position="193"/>
        <end position="202"/>
    </location>
</feature>
<feature type="compositionally biased region" description="Acidic residues" evidence="1">
    <location>
        <begin position="44"/>
        <end position="60"/>
    </location>
</feature>
<protein>
    <recommendedName>
        <fullName evidence="2">DUF4604 domain-containing protein</fullName>
    </recommendedName>
</protein>
<dbReference type="AlphaFoldDB" id="A0A165QFS5"/>
<dbReference type="InParanoid" id="A0A165QFS5"/>
<evidence type="ECO:0000313" key="4">
    <source>
        <dbReference type="Proteomes" id="UP000077266"/>
    </source>
</evidence>
<evidence type="ECO:0000313" key="3">
    <source>
        <dbReference type="EMBL" id="KZW03548.1"/>
    </source>
</evidence>
<reference evidence="3 4" key="1">
    <citation type="journal article" date="2016" name="Mol. Biol. Evol.">
        <title>Comparative Genomics of Early-Diverging Mushroom-Forming Fungi Provides Insights into the Origins of Lignocellulose Decay Capabilities.</title>
        <authorList>
            <person name="Nagy L.G."/>
            <person name="Riley R."/>
            <person name="Tritt A."/>
            <person name="Adam C."/>
            <person name="Daum C."/>
            <person name="Floudas D."/>
            <person name="Sun H."/>
            <person name="Yadav J.S."/>
            <person name="Pangilinan J."/>
            <person name="Larsson K.H."/>
            <person name="Matsuura K."/>
            <person name="Barry K."/>
            <person name="Labutti K."/>
            <person name="Kuo R."/>
            <person name="Ohm R.A."/>
            <person name="Bhattacharya S.S."/>
            <person name="Shirouzu T."/>
            <person name="Yoshinaga Y."/>
            <person name="Martin F.M."/>
            <person name="Grigoriev I.V."/>
            <person name="Hibbett D.S."/>
        </authorList>
    </citation>
    <scope>NUCLEOTIDE SEQUENCE [LARGE SCALE GENOMIC DNA]</scope>
    <source>
        <strain evidence="3 4">HHB12029</strain>
    </source>
</reference>
<dbReference type="Pfam" id="PF15377">
    <property type="entry name" value="DUF4604"/>
    <property type="match status" value="1"/>
</dbReference>
<proteinExistence type="predicted"/>
<organism evidence="3 4">
    <name type="scientific">Exidia glandulosa HHB12029</name>
    <dbReference type="NCBI Taxonomy" id="1314781"/>
    <lineage>
        <taxon>Eukaryota</taxon>
        <taxon>Fungi</taxon>
        <taxon>Dikarya</taxon>
        <taxon>Basidiomycota</taxon>
        <taxon>Agaricomycotina</taxon>
        <taxon>Agaricomycetes</taxon>
        <taxon>Auriculariales</taxon>
        <taxon>Exidiaceae</taxon>
        <taxon>Exidia</taxon>
    </lineage>
</organism>
<evidence type="ECO:0000256" key="1">
    <source>
        <dbReference type="SAM" id="MobiDB-lite"/>
    </source>
</evidence>
<feature type="domain" description="DUF4604" evidence="2">
    <location>
        <begin position="16"/>
        <end position="211"/>
    </location>
</feature>
<dbReference type="Proteomes" id="UP000077266">
    <property type="component" value="Unassembled WGS sequence"/>
</dbReference>
<dbReference type="EMBL" id="KV425883">
    <property type="protein sequence ID" value="KZW03548.1"/>
    <property type="molecule type" value="Genomic_DNA"/>
</dbReference>
<feature type="compositionally biased region" description="Basic and acidic residues" evidence="1">
    <location>
        <begin position="75"/>
        <end position="87"/>
    </location>
</feature>
<dbReference type="InterPro" id="IPR027911">
    <property type="entry name" value="DUF4604"/>
</dbReference>
<evidence type="ECO:0000259" key="2">
    <source>
        <dbReference type="Pfam" id="PF15377"/>
    </source>
</evidence>